<accession>A0ABR1YU94</accession>
<dbReference type="Proteomes" id="UP001492380">
    <property type="component" value="Unassembled WGS sequence"/>
</dbReference>
<evidence type="ECO:0000313" key="3">
    <source>
        <dbReference type="Proteomes" id="UP001492380"/>
    </source>
</evidence>
<feature type="compositionally biased region" description="Low complexity" evidence="1">
    <location>
        <begin position="229"/>
        <end position="243"/>
    </location>
</feature>
<proteinExistence type="predicted"/>
<feature type="region of interest" description="Disordered" evidence="1">
    <location>
        <begin position="124"/>
        <end position="243"/>
    </location>
</feature>
<sequence length="397" mass="44969">MTWTAATHRALDRILEFGVYNLLDDKIQPREVPVGRRENKNRRWVRLDEPDTRILEPQEWPENTVIQLDKIIRIAHDKSIIKPLLIKKVRERQNDDNRKLPSRMIREVNGSDLSDALRDIQAQHAALGKKRKQRADSPLQGQMDGQEEPPMKKHQSLSRAMSETQKISSPNVNVSPGVSRPMKHRSLSPTTLEAKKIPSPGVNVSPGVSRLIERQSLSPTTLETKKISSPDVNDSSSSVELPTSPSSTNFHAYFKDTSPGDMVTAAYFNNESDEKWLLVLLKSYISRLEDIQKVIRPTQYKESEQATFASHMIAASKLGYSTHDLNITSSSAFLDTYVMLLDDDRTQLLHLRAVIEMNVRKLCGFDVAECSSSAHVERHTKLYLDKELEERIAAVLA</sequence>
<dbReference type="EMBL" id="JBBWRZ010000004">
    <property type="protein sequence ID" value="KAK8238560.1"/>
    <property type="molecule type" value="Genomic_DNA"/>
</dbReference>
<keyword evidence="3" id="KW-1185">Reference proteome</keyword>
<gene>
    <name evidence="2" type="ORF">HDK90DRAFT_465347</name>
</gene>
<feature type="compositionally biased region" description="Polar residues" evidence="1">
    <location>
        <begin position="157"/>
        <end position="167"/>
    </location>
</feature>
<protein>
    <submittedName>
        <fullName evidence="2">Uncharacterized protein</fullName>
    </submittedName>
</protein>
<reference evidence="2 3" key="1">
    <citation type="submission" date="2024-04" db="EMBL/GenBank/DDBJ databases">
        <title>Phyllosticta paracitricarpa is synonymous to the EU quarantine fungus P. citricarpa based on phylogenomic analyses.</title>
        <authorList>
            <consortium name="Lawrence Berkeley National Laboratory"/>
            <person name="Van Ingen-Buijs V.A."/>
            <person name="Van Westerhoven A.C."/>
            <person name="Haridas S."/>
            <person name="Skiadas P."/>
            <person name="Martin F."/>
            <person name="Groenewald J.Z."/>
            <person name="Crous P.W."/>
            <person name="Seidl M.F."/>
        </authorList>
    </citation>
    <scope>NUCLEOTIDE SEQUENCE [LARGE SCALE GENOMIC DNA]</scope>
    <source>
        <strain evidence="2 3">CBS 123374</strain>
    </source>
</reference>
<organism evidence="2 3">
    <name type="scientific">Phyllosticta capitalensis</name>
    <dbReference type="NCBI Taxonomy" id="121624"/>
    <lineage>
        <taxon>Eukaryota</taxon>
        <taxon>Fungi</taxon>
        <taxon>Dikarya</taxon>
        <taxon>Ascomycota</taxon>
        <taxon>Pezizomycotina</taxon>
        <taxon>Dothideomycetes</taxon>
        <taxon>Dothideomycetes incertae sedis</taxon>
        <taxon>Botryosphaeriales</taxon>
        <taxon>Phyllostictaceae</taxon>
        <taxon>Phyllosticta</taxon>
    </lineage>
</organism>
<evidence type="ECO:0000256" key="1">
    <source>
        <dbReference type="SAM" id="MobiDB-lite"/>
    </source>
</evidence>
<feature type="compositionally biased region" description="Low complexity" evidence="1">
    <location>
        <begin position="168"/>
        <end position="179"/>
    </location>
</feature>
<evidence type="ECO:0000313" key="2">
    <source>
        <dbReference type="EMBL" id="KAK8238560.1"/>
    </source>
</evidence>
<name>A0ABR1YU94_9PEZI</name>
<comment type="caution">
    <text evidence="2">The sequence shown here is derived from an EMBL/GenBank/DDBJ whole genome shotgun (WGS) entry which is preliminary data.</text>
</comment>